<dbReference type="EMBL" id="SRZC01000010">
    <property type="protein sequence ID" value="TGX82379.1"/>
    <property type="molecule type" value="Genomic_DNA"/>
</dbReference>
<keyword evidence="2" id="KW-1185">Reference proteome</keyword>
<evidence type="ECO:0000313" key="2">
    <source>
        <dbReference type="Proteomes" id="UP000308886"/>
    </source>
</evidence>
<proteinExistence type="predicted"/>
<sequence length="252" mass="28067">MKTKFIALLAVLFAALPMQAQTETESSEAPYCISDGYFFSKKHARDVMPGGSAMAFIKTPDGGRIIAIYAPEGFVLDKKLIAQAIPADKVKYAEQILRDYNGRKPSVRSKYEGIGVEVGKPFIKFSYKDTDEKTWSNASLKGKVYVINVWQKECGPCRREMPVLSTWKEKFPDVVFLSASRHKSDEILPITKQHGFTWTHLQEASDIVALVGQQGFPLTIIIDKDGIVRFAKVGVSEDNQTEAVATIEKLAK</sequence>
<accession>A0AC61QRP3</accession>
<evidence type="ECO:0000313" key="1">
    <source>
        <dbReference type="EMBL" id="TGX82379.1"/>
    </source>
</evidence>
<name>A0AC61QRP3_9BACT</name>
<protein>
    <submittedName>
        <fullName evidence="1">TlpA family protein disulfide reductase</fullName>
    </submittedName>
</protein>
<comment type="caution">
    <text evidence="1">The sequence shown here is derived from an EMBL/GenBank/DDBJ whole genome shotgun (WGS) entry which is preliminary data.</text>
</comment>
<gene>
    <name evidence="1" type="ORF">E5358_07495</name>
</gene>
<reference evidence="1" key="1">
    <citation type="submission" date="2019-04" db="EMBL/GenBank/DDBJ databases">
        <title>Microbes associate with the intestines of laboratory mice.</title>
        <authorList>
            <person name="Navarre W."/>
            <person name="Wong E."/>
            <person name="Huang K."/>
            <person name="Tropini C."/>
            <person name="Ng K."/>
            <person name="Yu B."/>
        </authorList>
    </citation>
    <scope>NUCLEOTIDE SEQUENCE</scope>
    <source>
        <strain evidence="1">NM73_A23</strain>
    </source>
</reference>
<organism evidence="1 2">
    <name type="scientific">Palleniella muris</name>
    <dbReference type="NCBI Taxonomy" id="3038145"/>
    <lineage>
        <taxon>Bacteria</taxon>
        <taxon>Pseudomonadati</taxon>
        <taxon>Bacteroidota</taxon>
        <taxon>Bacteroidia</taxon>
        <taxon>Bacteroidales</taxon>
        <taxon>Prevotellaceae</taxon>
        <taxon>Palleniella</taxon>
    </lineage>
</organism>
<dbReference type="Proteomes" id="UP000308886">
    <property type="component" value="Unassembled WGS sequence"/>
</dbReference>